<evidence type="ECO:0000256" key="7">
    <source>
        <dbReference type="ARBA" id="ARBA00023211"/>
    </source>
</evidence>
<accession>H1HML7</accession>
<dbReference type="HAMAP" id="MF_01521">
    <property type="entry name" value="MntP_pump"/>
    <property type="match status" value="1"/>
</dbReference>
<keyword evidence="5 8" id="KW-0406">Ion transport</keyword>
<dbReference type="AlphaFoldDB" id="H1HML7"/>
<keyword evidence="2 8" id="KW-1003">Cell membrane</keyword>
<dbReference type="OrthoDB" id="9811590at2"/>
<dbReference type="RefSeq" id="WP_008565375.1">
    <property type="nucleotide sequence ID" value="NZ_JH594503.1"/>
</dbReference>
<dbReference type="PANTHER" id="PTHR35529:SF1">
    <property type="entry name" value="MANGANESE EFFLUX PUMP MNTP-RELATED"/>
    <property type="match status" value="1"/>
</dbReference>
<evidence type="ECO:0000313" key="10">
    <source>
        <dbReference type="Proteomes" id="UP000003167"/>
    </source>
</evidence>
<reference evidence="9 10" key="1">
    <citation type="submission" date="2011-12" db="EMBL/GenBank/DDBJ databases">
        <title>The Genome Sequence of Prevotella maculosa OT 289.</title>
        <authorList>
            <consortium name="The Broad Institute Genome Sequencing Platform"/>
            <person name="Earl A."/>
            <person name="Ward D."/>
            <person name="Feldgarden M."/>
            <person name="Gevers D."/>
            <person name="Izard J."/>
            <person name="Blanton J.M."/>
            <person name="Mathney J."/>
            <person name="Tanner A.C."/>
            <person name="Dewhirst F.E."/>
            <person name="Young S.K."/>
            <person name="Zeng Q."/>
            <person name="Gargeya S."/>
            <person name="Fitzgerald M."/>
            <person name="Haas B."/>
            <person name="Abouelleil A."/>
            <person name="Alvarado L."/>
            <person name="Arachchi H.M."/>
            <person name="Berlin A."/>
            <person name="Chapman S.B."/>
            <person name="Gearin G."/>
            <person name="Goldberg J."/>
            <person name="Griggs A."/>
            <person name="Gujja S."/>
            <person name="Hansen M."/>
            <person name="Heiman D."/>
            <person name="Howarth C."/>
            <person name="Larimer J."/>
            <person name="Lui A."/>
            <person name="MacDonald P.J.P."/>
            <person name="McCowen C."/>
            <person name="Montmayeur A."/>
            <person name="Murphy C."/>
            <person name="Neiman D."/>
            <person name="Pearson M."/>
            <person name="Priest M."/>
            <person name="Roberts A."/>
            <person name="Saif S."/>
            <person name="Shea T."/>
            <person name="Sisk P."/>
            <person name="Stolte C."/>
            <person name="Sykes S."/>
            <person name="Wortman J."/>
            <person name="Nusbaum C."/>
            <person name="Birren B."/>
        </authorList>
    </citation>
    <scope>NUCLEOTIDE SEQUENCE [LARGE SCALE GENOMIC DNA]</scope>
    <source>
        <strain evidence="9 10">OT 289</strain>
    </source>
</reference>
<dbReference type="STRING" id="999422.HMPREF9944_01411"/>
<dbReference type="GO" id="GO:0005886">
    <property type="term" value="C:plasma membrane"/>
    <property type="evidence" value="ECO:0007669"/>
    <property type="project" value="UniProtKB-SubCell"/>
</dbReference>
<protein>
    <recommendedName>
        <fullName evidence="8">Putative manganese efflux pump MntP</fullName>
    </recommendedName>
</protein>
<gene>
    <name evidence="8" type="primary">mntP</name>
    <name evidence="9" type="ORF">HMPREF9944_01411</name>
</gene>
<evidence type="ECO:0000313" key="9">
    <source>
        <dbReference type="EMBL" id="EHO70204.1"/>
    </source>
</evidence>
<dbReference type="InterPro" id="IPR022929">
    <property type="entry name" value="Put_MntP"/>
</dbReference>
<keyword evidence="7 8" id="KW-0464">Manganese</keyword>
<feature type="transmembrane region" description="Helical" evidence="8">
    <location>
        <begin position="69"/>
        <end position="86"/>
    </location>
</feature>
<feature type="transmembrane region" description="Helical" evidence="8">
    <location>
        <begin position="107"/>
        <end position="130"/>
    </location>
</feature>
<evidence type="ECO:0000256" key="4">
    <source>
        <dbReference type="ARBA" id="ARBA00022989"/>
    </source>
</evidence>
<comment type="subcellular location">
    <subcellularLocation>
        <location evidence="8">Cell membrane</location>
        <topology evidence="8">Multi-pass membrane protein</topology>
    </subcellularLocation>
</comment>
<feature type="transmembrane region" description="Helical" evidence="8">
    <location>
        <begin position="6"/>
        <end position="29"/>
    </location>
</feature>
<evidence type="ECO:0000256" key="3">
    <source>
        <dbReference type="ARBA" id="ARBA00022692"/>
    </source>
</evidence>
<dbReference type="PATRIC" id="fig|999422.3.peg.1466"/>
<evidence type="ECO:0000256" key="5">
    <source>
        <dbReference type="ARBA" id="ARBA00023065"/>
    </source>
</evidence>
<keyword evidence="3 8" id="KW-0812">Transmembrane</keyword>
<sequence length="192" mass="21181">MISQLDIWFLAIALGMDCFAVSMTCGIIVKQFVWPITLRMAMLFGLFQLLMPLAGWLGISLFAHYLEEVDHWIAFGLLAFLGGRMIRDAFLPAERHSMNPHTLKTQLMLAVATSIDALAIGISFACMGFRHIATLAYPLFVIGLAAFMLSVAGMYLGTHFGKPIERRLKPELLGGLILIAIGIKVLVSHLCE</sequence>
<dbReference type="GO" id="GO:0005384">
    <property type="term" value="F:manganese ion transmembrane transporter activity"/>
    <property type="evidence" value="ECO:0007669"/>
    <property type="project" value="UniProtKB-UniRule"/>
</dbReference>
<comment type="similarity">
    <text evidence="8">Belongs to the MntP (TC 9.B.29) family.</text>
</comment>
<name>H1HML7_9BACT</name>
<dbReference type="PANTHER" id="PTHR35529">
    <property type="entry name" value="MANGANESE EFFLUX PUMP MNTP-RELATED"/>
    <property type="match status" value="1"/>
</dbReference>
<evidence type="ECO:0000256" key="1">
    <source>
        <dbReference type="ARBA" id="ARBA00022448"/>
    </source>
</evidence>
<dbReference type="Pfam" id="PF02659">
    <property type="entry name" value="Mntp"/>
    <property type="match status" value="1"/>
</dbReference>
<dbReference type="InterPro" id="IPR003810">
    <property type="entry name" value="Mntp/YtaF"/>
</dbReference>
<evidence type="ECO:0000256" key="2">
    <source>
        <dbReference type="ARBA" id="ARBA00022475"/>
    </source>
</evidence>
<organism evidence="9 10">
    <name type="scientific">Segatella maculosa OT 289</name>
    <dbReference type="NCBI Taxonomy" id="999422"/>
    <lineage>
        <taxon>Bacteria</taxon>
        <taxon>Pseudomonadati</taxon>
        <taxon>Bacteroidota</taxon>
        <taxon>Bacteroidia</taxon>
        <taxon>Bacteroidales</taxon>
        <taxon>Prevotellaceae</taxon>
        <taxon>Segatella</taxon>
    </lineage>
</organism>
<proteinExistence type="inferred from homology"/>
<dbReference type="HOGENOM" id="CLU_096410_3_0_10"/>
<feature type="transmembrane region" description="Helical" evidence="8">
    <location>
        <begin position="172"/>
        <end position="190"/>
    </location>
</feature>
<feature type="transmembrane region" description="Helical" evidence="8">
    <location>
        <begin position="41"/>
        <end position="63"/>
    </location>
</feature>
<dbReference type="EMBL" id="AGEK01000027">
    <property type="protein sequence ID" value="EHO70204.1"/>
    <property type="molecule type" value="Genomic_DNA"/>
</dbReference>
<evidence type="ECO:0000256" key="6">
    <source>
        <dbReference type="ARBA" id="ARBA00023136"/>
    </source>
</evidence>
<keyword evidence="1 8" id="KW-0813">Transport</keyword>
<comment type="function">
    <text evidence="8">Probably functions as a manganese efflux pump.</text>
</comment>
<keyword evidence="4 8" id="KW-1133">Transmembrane helix</keyword>
<keyword evidence="10" id="KW-1185">Reference proteome</keyword>
<feature type="transmembrane region" description="Helical" evidence="8">
    <location>
        <begin position="136"/>
        <end position="160"/>
    </location>
</feature>
<evidence type="ECO:0000256" key="8">
    <source>
        <dbReference type="HAMAP-Rule" id="MF_01521"/>
    </source>
</evidence>
<dbReference type="Proteomes" id="UP000003167">
    <property type="component" value="Unassembled WGS sequence"/>
</dbReference>
<keyword evidence="6 8" id="KW-0472">Membrane</keyword>
<comment type="caution">
    <text evidence="9">The sequence shown here is derived from an EMBL/GenBank/DDBJ whole genome shotgun (WGS) entry which is preliminary data.</text>
</comment>